<gene>
    <name evidence="2" type="primary">cobD_1</name>
    <name evidence="2" type="ORF">NCTC11694_05449</name>
</gene>
<comment type="caution">
    <text evidence="2">The sequence shown here is derived from an EMBL/GenBank/DDBJ whole genome shotgun (WGS) entry which is preliminary data.</text>
</comment>
<dbReference type="Proteomes" id="UP000255050">
    <property type="component" value="Unassembled WGS sequence"/>
</dbReference>
<sequence>MALLKSAHGGNIREAAALLGISAEQLLDFSANINPLGMPESLKRAHPRQYGLRRTLP</sequence>
<reference evidence="2 3" key="1">
    <citation type="submission" date="2018-06" db="EMBL/GenBank/DDBJ databases">
        <authorList>
            <consortium name="Pathogen Informatics"/>
            <person name="Doyle S."/>
        </authorList>
    </citation>
    <scope>NUCLEOTIDE SEQUENCE [LARGE SCALE GENOMIC DNA]</scope>
    <source>
        <strain evidence="2 3">NCTC11694</strain>
    </source>
</reference>
<proteinExistence type="predicted"/>
<protein>
    <submittedName>
        <fullName evidence="2">L-threonine 3-O-phosphate decarboxylase</fullName>
        <ecNumber evidence="2">4.1.1.81</ecNumber>
    </submittedName>
</protein>
<dbReference type="EMBL" id="UGJR01000002">
    <property type="protein sequence ID" value="STR44154.1"/>
    <property type="molecule type" value="Genomic_DNA"/>
</dbReference>
<feature type="region of interest" description="Disordered" evidence="1">
    <location>
        <begin position="38"/>
        <end position="57"/>
    </location>
</feature>
<evidence type="ECO:0000313" key="2">
    <source>
        <dbReference type="EMBL" id="STR44154.1"/>
    </source>
</evidence>
<keyword evidence="2" id="KW-0456">Lyase</keyword>
<dbReference type="InterPro" id="IPR015422">
    <property type="entry name" value="PyrdxlP-dep_Trfase_small"/>
</dbReference>
<name>A0A7H4M6X8_9ENTR</name>
<accession>A0A7H4M6X8</accession>
<dbReference type="Gene3D" id="3.90.1150.10">
    <property type="entry name" value="Aspartate Aminotransferase, domain 1"/>
    <property type="match status" value="1"/>
</dbReference>
<dbReference type="AlphaFoldDB" id="A0A7H4M6X8"/>
<evidence type="ECO:0000313" key="3">
    <source>
        <dbReference type="Proteomes" id="UP000255050"/>
    </source>
</evidence>
<dbReference type="GO" id="GO:0048472">
    <property type="term" value="F:threonine-phosphate decarboxylase activity"/>
    <property type="evidence" value="ECO:0007669"/>
    <property type="project" value="UniProtKB-EC"/>
</dbReference>
<evidence type="ECO:0000256" key="1">
    <source>
        <dbReference type="SAM" id="MobiDB-lite"/>
    </source>
</evidence>
<organism evidence="2 3">
    <name type="scientific">Klebsiella michiganensis</name>
    <dbReference type="NCBI Taxonomy" id="1134687"/>
    <lineage>
        <taxon>Bacteria</taxon>
        <taxon>Pseudomonadati</taxon>
        <taxon>Pseudomonadota</taxon>
        <taxon>Gammaproteobacteria</taxon>
        <taxon>Enterobacterales</taxon>
        <taxon>Enterobacteriaceae</taxon>
        <taxon>Klebsiella/Raoultella group</taxon>
        <taxon>Klebsiella</taxon>
    </lineage>
</organism>
<dbReference type="EC" id="4.1.1.81" evidence="2"/>